<evidence type="ECO:0000313" key="2">
    <source>
        <dbReference type="EMBL" id="MBX12500.1"/>
    </source>
</evidence>
<name>A0A2P2L3G5_RHIMU</name>
<sequence length="116" mass="13717">MKALSMKSTAWISQVNLPILPSRSRGRRPPAAPSISESRSQIHRRSKKLLIRWFQEATLTLRILSQRERTYRSLTERNLVCGGDLETWLLCQNDWRSHTEGFLSRRGRIRMLWRAR</sequence>
<protein>
    <submittedName>
        <fullName evidence="2">Sorting nexin 2A-like isoform X1</fullName>
    </submittedName>
</protein>
<accession>A0A2P2L3G5</accession>
<evidence type="ECO:0000256" key="1">
    <source>
        <dbReference type="SAM" id="MobiDB-lite"/>
    </source>
</evidence>
<dbReference type="AlphaFoldDB" id="A0A2P2L3G5"/>
<reference evidence="2" key="1">
    <citation type="submission" date="2018-02" db="EMBL/GenBank/DDBJ databases">
        <title>Rhizophora mucronata_Transcriptome.</title>
        <authorList>
            <person name="Meera S.P."/>
            <person name="Sreeshan A."/>
            <person name="Augustine A."/>
        </authorList>
    </citation>
    <scope>NUCLEOTIDE SEQUENCE</scope>
    <source>
        <tissue evidence="2">Leaf</tissue>
    </source>
</reference>
<feature type="region of interest" description="Disordered" evidence="1">
    <location>
        <begin position="20"/>
        <end position="43"/>
    </location>
</feature>
<organism evidence="2">
    <name type="scientific">Rhizophora mucronata</name>
    <name type="common">Asiatic mangrove</name>
    <dbReference type="NCBI Taxonomy" id="61149"/>
    <lineage>
        <taxon>Eukaryota</taxon>
        <taxon>Viridiplantae</taxon>
        <taxon>Streptophyta</taxon>
        <taxon>Embryophyta</taxon>
        <taxon>Tracheophyta</taxon>
        <taxon>Spermatophyta</taxon>
        <taxon>Magnoliopsida</taxon>
        <taxon>eudicotyledons</taxon>
        <taxon>Gunneridae</taxon>
        <taxon>Pentapetalae</taxon>
        <taxon>rosids</taxon>
        <taxon>fabids</taxon>
        <taxon>Malpighiales</taxon>
        <taxon>Rhizophoraceae</taxon>
        <taxon>Rhizophora</taxon>
    </lineage>
</organism>
<proteinExistence type="predicted"/>
<dbReference type="EMBL" id="GGEC01032016">
    <property type="protein sequence ID" value="MBX12500.1"/>
    <property type="molecule type" value="Transcribed_RNA"/>
</dbReference>